<evidence type="ECO:0000313" key="3">
    <source>
        <dbReference type="EMBL" id="MFE5982771.1"/>
    </source>
</evidence>
<feature type="compositionally biased region" description="Polar residues" evidence="1">
    <location>
        <begin position="423"/>
        <end position="438"/>
    </location>
</feature>
<dbReference type="Proteomes" id="UP001600424">
    <property type="component" value="Unassembled WGS sequence"/>
</dbReference>
<dbReference type="RefSeq" id="WP_386252181.1">
    <property type="nucleotide sequence ID" value="NZ_JBHTRV010000019.1"/>
</dbReference>
<proteinExistence type="predicted"/>
<feature type="region of interest" description="Disordered" evidence="1">
    <location>
        <begin position="406"/>
        <end position="462"/>
    </location>
</feature>
<organism evidence="3 4">
    <name type="scientific">Streptomyces wedmorensis</name>
    <dbReference type="NCBI Taxonomy" id="43759"/>
    <lineage>
        <taxon>Bacteria</taxon>
        <taxon>Bacillati</taxon>
        <taxon>Actinomycetota</taxon>
        <taxon>Actinomycetes</taxon>
        <taxon>Kitasatosporales</taxon>
        <taxon>Streptomycetaceae</taxon>
        <taxon>Streptomyces</taxon>
    </lineage>
</organism>
<feature type="region of interest" description="Disordered" evidence="1">
    <location>
        <begin position="137"/>
        <end position="160"/>
    </location>
</feature>
<evidence type="ECO:0000313" key="4">
    <source>
        <dbReference type="Proteomes" id="UP001600424"/>
    </source>
</evidence>
<feature type="signal peptide" evidence="2">
    <location>
        <begin position="1"/>
        <end position="27"/>
    </location>
</feature>
<sequence length="462" mass="49827">MNRTTLPALVVLAAAGLLPPLVPLSYAAQAAAPAEQAVPVLNGDFADPVMKGDGPTTVGIDFWTGLNQRYSPAASGRTDASHGVALQKDGNTLRQRLRGVRAGARVTVSYEDSPAVSKECTGAEVVDGQPYEVTASGGPVQRVTTAGDPDRTKGKPGPGRWTGRSYVFTAGENDPLLTFTSRVTDSRTHVTCSPMIARVRAAEVPSALDRTVDKTRLGTSEAYKGNDRESTLHNAAAACNGENACVFRPDARMSFRYYDKARVVGEAFVNCTRNTLEHSRLLSYAERSHDSIAQTYADAGLALNEVARLPTSGDRTEDEKRARERPMAAQFALAYEKGWERPWQWFSSDQRTVVERIQPGEVSWVELQPSRERVEGWFVGKKDDYRLHAVIDGPSRAVPDRLLQRTGPMSEAEKQRCAAARPMTTTPVGASEPASSSDKGLLKTSAPAAPGARASTRSLPLG</sequence>
<dbReference type="EMBL" id="JBHTRV010000019">
    <property type="protein sequence ID" value="MFE5982771.1"/>
    <property type="molecule type" value="Genomic_DNA"/>
</dbReference>
<gene>
    <name evidence="3" type="ORF">ACFQ63_24010</name>
</gene>
<feature type="chain" id="PRO_5047070446" description="Secreted protein" evidence="2">
    <location>
        <begin position="28"/>
        <end position="462"/>
    </location>
</feature>
<keyword evidence="2" id="KW-0732">Signal</keyword>
<name>A0ABW6IYT8_STRWE</name>
<comment type="caution">
    <text evidence="3">The sequence shown here is derived from an EMBL/GenBank/DDBJ whole genome shotgun (WGS) entry which is preliminary data.</text>
</comment>
<keyword evidence="4" id="KW-1185">Reference proteome</keyword>
<protein>
    <recommendedName>
        <fullName evidence="5">Secreted protein</fullName>
    </recommendedName>
</protein>
<evidence type="ECO:0008006" key="5">
    <source>
        <dbReference type="Google" id="ProtNLM"/>
    </source>
</evidence>
<evidence type="ECO:0000256" key="1">
    <source>
        <dbReference type="SAM" id="MobiDB-lite"/>
    </source>
</evidence>
<reference evidence="3 4" key="1">
    <citation type="submission" date="2024-09" db="EMBL/GenBank/DDBJ databases">
        <title>The Natural Products Discovery Center: Release of the First 8490 Sequenced Strains for Exploring Actinobacteria Biosynthetic Diversity.</title>
        <authorList>
            <person name="Kalkreuter E."/>
            <person name="Kautsar S.A."/>
            <person name="Yang D."/>
            <person name="Bader C.D."/>
            <person name="Teijaro C.N."/>
            <person name="Fluegel L."/>
            <person name="Davis C.M."/>
            <person name="Simpson J.R."/>
            <person name="Lauterbach L."/>
            <person name="Steele A.D."/>
            <person name="Gui C."/>
            <person name="Meng S."/>
            <person name="Li G."/>
            <person name="Viehrig K."/>
            <person name="Ye F."/>
            <person name="Su P."/>
            <person name="Kiefer A.F."/>
            <person name="Nichols A."/>
            <person name="Cepeda A.J."/>
            <person name="Yan W."/>
            <person name="Fan B."/>
            <person name="Jiang Y."/>
            <person name="Adhikari A."/>
            <person name="Zheng C.-J."/>
            <person name="Schuster L."/>
            <person name="Cowan T.M."/>
            <person name="Smanski M.J."/>
            <person name="Chevrette M.G."/>
            <person name="De Carvalho L.P.S."/>
            <person name="Shen B."/>
        </authorList>
    </citation>
    <scope>NUCLEOTIDE SEQUENCE [LARGE SCALE GENOMIC DNA]</scope>
    <source>
        <strain evidence="3 4">NPDC056472</strain>
    </source>
</reference>
<evidence type="ECO:0000256" key="2">
    <source>
        <dbReference type="SAM" id="SignalP"/>
    </source>
</evidence>
<accession>A0ABW6IYT8</accession>